<dbReference type="Pfam" id="PF01738">
    <property type="entry name" value="DLH"/>
    <property type="match status" value="1"/>
</dbReference>
<feature type="domain" description="Dienelactone hydrolase" evidence="1">
    <location>
        <begin position="2"/>
        <end position="211"/>
    </location>
</feature>
<dbReference type="GO" id="GO:0016787">
    <property type="term" value="F:hydrolase activity"/>
    <property type="evidence" value="ECO:0007669"/>
    <property type="project" value="InterPro"/>
</dbReference>
<dbReference type="STRING" id="67285.AQI88_41730"/>
<evidence type="ECO:0000313" key="3">
    <source>
        <dbReference type="Proteomes" id="UP000054241"/>
    </source>
</evidence>
<dbReference type="PANTHER" id="PTHR46623">
    <property type="entry name" value="CARBOXYMETHYLENEBUTENOLIDASE-RELATED"/>
    <property type="match status" value="1"/>
</dbReference>
<name>A0A117PPZ9_9ACTN</name>
<keyword evidence="3" id="KW-1185">Reference proteome</keyword>
<protein>
    <recommendedName>
        <fullName evidence="1">Dienelactone hydrolase domain-containing protein</fullName>
    </recommendedName>
</protein>
<proteinExistence type="predicted"/>
<dbReference type="RefSeq" id="WP_244184639.1">
    <property type="nucleotide sequence ID" value="NZ_BNDU01000004.1"/>
</dbReference>
<sequence length="216" mass="23213">MELFGVTAWVQKVCERLAAAGYAAIAPDFYWRQARRADLGYDDHGRKEGFRLLGHLTREGVTADTEAALTAGVALGAGPARAFVGFSLGGHLGILAATHLPLDTVISCYGGWTLDGGIPLAEPEPPLTLTGAAAIAEHNTTLLGIVGGQDFLISADEWERLGQRLQQTGVRHELIDYPQAEHGFLCEDRPESYDVHASDDAWKQMLKALAQLPHGS</sequence>
<dbReference type="SUPFAM" id="SSF53474">
    <property type="entry name" value="alpha/beta-Hydrolases"/>
    <property type="match status" value="1"/>
</dbReference>
<dbReference type="InterPro" id="IPR051049">
    <property type="entry name" value="Dienelactone_hydrolase-like"/>
</dbReference>
<dbReference type="Proteomes" id="UP000054241">
    <property type="component" value="Unassembled WGS sequence"/>
</dbReference>
<organism evidence="2 3">
    <name type="scientific">Streptomyces cellostaticus</name>
    <dbReference type="NCBI Taxonomy" id="67285"/>
    <lineage>
        <taxon>Bacteria</taxon>
        <taxon>Bacillati</taxon>
        <taxon>Actinomycetota</taxon>
        <taxon>Actinomycetes</taxon>
        <taxon>Kitasatosporales</taxon>
        <taxon>Streptomycetaceae</taxon>
        <taxon>Streptomyces</taxon>
    </lineage>
</organism>
<accession>A0A117PPZ9</accession>
<dbReference type="AlphaFoldDB" id="A0A117PPZ9"/>
<dbReference type="InterPro" id="IPR002925">
    <property type="entry name" value="Dienelactn_hydro"/>
</dbReference>
<evidence type="ECO:0000313" key="2">
    <source>
        <dbReference type="EMBL" id="KUM85085.1"/>
    </source>
</evidence>
<comment type="caution">
    <text evidence="2">The sequence shown here is derived from an EMBL/GenBank/DDBJ whole genome shotgun (WGS) entry which is preliminary data.</text>
</comment>
<gene>
    <name evidence="2" type="ORF">AQI88_41730</name>
</gene>
<dbReference type="Gene3D" id="3.40.50.1820">
    <property type="entry name" value="alpha/beta hydrolase"/>
    <property type="match status" value="1"/>
</dbReference>
<evidence type="ECO:0000259" key="1">
    <source>
        <dbReference type="Pfam" id="PF01738"/>
    </source>
</evidence>
<dbReference type="InterPro" id="IPR029058">
    <property type="entry name" value="AB_hydrolase_fold"/>
</dbReference>
<dbReference type="EMBL" id="LMWL01000121">
    <property type="protein sequence ID" value="KUM85085.1"/>
    <property type="molecule type" value="Genomic_DNA"/>
</dbReference>
<reference evidence="2 3" key="1">
    <citation type="submission" date="2015-10" db="EMBL/GenBank/DDBJ databases">
        <title>Draft genome sequence of Streptomyces cellostaticus DSM 40189, type strain for the species Streptomyces cellostaticus.</title>
        <authorList>
            <person name="Ruckert C."/>
            <person name="Winkler A."/>
            <person name="Kalinowski J."/>
            <person name="Kampfer P."/>
            <person name="Glaeser S."/>
        </authorList>
    </citation>
    <scope>NUCLEOTIDE SEQUENCE [LARGE SCALE GENOMIC DNA]</scope>
    <source>
        <strain evidence="2 3">DSM 40189</strain>
    </source>
</reference>
<dbReference type="PANTHER" id="PTHR46623:SF6">
    <property type="entry name" value="ALPHA_BETA-HYDROLASES SUPERFAMILY PROTEIN"/>
    <property type="match status" value="1"/>
</dbReference>